<evidence type="ECO:0000313" key="3">
    <source>
        <dbReference type="EMBL" id="KOO33761.1"/>
    </source>
</evidence>
<evidence type="ECO:0000256" key="1">
    <source>
        <dbReference type="ARBA" id="ARBA00022737"/>
    </source>
</evidence>
<dbReference type="Gene3D" id="3.80.10.10">
    <property type="entry name" value="Ribonuclease Inhibitor"/>
    <property type="match status" value="6"/>
</dbReference>
<sequence length="1138" mass="118629">MSLSGETIVAGSHAEEQEEAPAAKKATRDDEPIRVRARDGEEVTMSREVARLAGHLKDLMDDASSEDGVYPVPIVTASTLRALVRMPEMLGALGVPGVHRMEQHQNKSFEELRYEGYAGNPLSPSSDEHSLLQLMEHVEGALFLDAPMLLEHNQSVIASWVNGKNADELRALLGAGSDFDGAELKAALAESAFLPEGYEAPQQLGVASSTAPLAPLRQPSLSGVPATTDARESALEMVDVATLCELKGVNRFWRALSRHALCSRLCRGRGQPAPTHLEEITDLDVELLIEAGRPGDAALAGRMLPGLARLHGYGFVVDVAKVRAANLGVQEANHFGGGLFGGFDAFGAPNPFDGGLFGGFANAPPPPPFGFADVPLPPPSLLRGTAKAALHSCISGDGEAPLKLTIAAVACAGSGVAFGIPVQHMREDTLPVLDLCNKGLRGPAVMLISYLIPAMGALTSVDLSDNNLTDYGDDMTGVKELAAALGVNGALTEVNLDGFALPVKKLKGTDPVEMLDLSWKILGVASSVVIASLISVNGALTVTNLLGNQLDAESAKMLAEVAKQKGISLCGIQRDQTTADFSKQNLKPPDAILLASDLTQAVVTGGLTSINLSGNHLTNYGTDMTGVKELAAALGVNGALTVTNLLGNQLDAESAKMLAEVAKQKGISLCGIQRDQTTADFHNKRIQPPDAILLASDLSQAVVTGALTSLDLSNNSLCGVNAYGGTYTAEGITAIADALRVNGGLTSIDLSRNHLCGIWNDISFHNQQGTYTAEGITAIANAIRVNGALTSVDLSENHLTNRGRDMTGIKELAAALVVNGALTALNLSFNSLRDEGVNAVCEAIKSNKEIKLASLNFEDNGIGPVGAKSVAAMVAVTGGLTVANLLRNQLDAESAKMLAEVAKQKGISLCGIQREQTTADFSKQNLKPPDAILLASDLSQAVVTGALTELNLSHNALCGVIYRGGTYTAEGITAIADALRVNGGLTVTNLLGNRLNKKSAKMLAEVAKQKGISLCGIRRDQTTADFSKQNLKPPDAILLASDLSQAVVTGALTQLDLSGNHLCGINEYGQGTYTAEGITAIADALRVNGGLTSLDLSKTALCGVVQHPSGRVSGTYTAEGITAIADALRVNGALTKME</sequence>
<dbReference type="InterPro" id="IPR052201">
    <property type="entry name" value="LRR-containing_regulator"/>
</dbReference>
<organism evidence="3 4">
    <name type="scientific">Chrysochromulina tobinii</name>
    <dbReference type="NCBI Taxonomy" id="1460289"/>
    <lineage>
        <taxon>Eukaryota</taxon>
        <taxon>Haptista</taxon>
        <taxon>Haptophyta</taxon>
        <taxon>Prymnesiophyceae</taxon>
        <taxon>Prymnesiales</taxon>
        <taxon>Chrysochromulinaceae</taxon>
        <taxon>Chrysochromulina</taxon>
    </lineage>
</organism>
<dbReference type="InterPro" id="IPR036296">
    <property type="entry name" value="SKP1-like_dim_sf"/>
</dbReference>
<dbReference type="SUPFAM" id="SSF81382">
    <property type="entry name" value="Skp1 dimerisation domain-like"/>
    <property type="match status" value="1"/>
</dbReference>
<dbReference type="EMBL" id="JWZX01001432">
    <property type="protein sequence ID" value="KOO33761.1"/>
    <property type="molecule type" value="Genomic_DNA"/>
</dbReference>
<gene>
    <name evidence="3" type="ORF">Ctob_009067</name>
</gene>
<dbReference type="SUPFAM" id="SSF52047">
    <property type="entry name" value="RNI-like"/>
    <property type="match status" value="3"/>
</dbReference>
<dbReference type="PANTHER" id="PTHR24111">
    <property type="entry name" value="LEUCINE-RICH REPEAT-CONTAINING PROTEIN 34"/>
    <property type="match status" value="1"/>
</dbReference>
<keyword evidence="1" id="KW-0677">Repeat</keyword>
<proteinExistence type="predicted"/>
<accession>A0A0M0K4G0</accession>
<dbReference type="Gene3D" id="3.30.710.10">
    <property type="entry name" value="Potassium Channel Kv1.1, Chain A"/>
    <property type="match status" value="1"/>
</dbReference>
<dbReference type="InterPro" id="IPR032675">
    <property type="entry name" value="LRR_dom_sf"/>
</dbReference>
<keyword evidence="4" id="KW-1185">Reference proteome</keyword>
<dbReference type="Proteomes" id="UP000037460">
    <property type="component" value="Unassembled WGS sequence"/>
</dbReference>
<comment type="caution">
    <text evidence="3">The sequence shown here is derived from an EMBL/GenBank/DDBJ whole genome shotgun (WGS) entry which is preliminary data.</text>
</comment>
<protein>
    <submittedName>
        <fullName evidence="3">Protein nlrc3</fullName>
    </submittedName>
</protein>
<dbReference type="AlphaFoldDB" id="A0A0M0K4G0"/>
<reference evidence="4" key="1">
    <citation type="journal article" date="2015" name="PLoS Genet.">
        <title>Genome Sequence and Transcriptome Analyses of Chrysochromulina tobin: Metabolic Tools for Enhanced Algal Fitness in the Prominent Order Prymnesiales (Haptophyceae).</title>
        <authorList>
            <person name="Hovde B.T."/>
            <person name="Deodato C.R."/>
            <person name="Hunsperger H.M."/>
            <person name="Ryken S.A."/>
            <person name="Yost W."/>
            <person name="Jha R.K."/>
            <person name="Patterson J."/>
            <person name="Monnat R.J. Jr."/>
            <person name="Barlow S.B."/>
            <person name="Starkenburg S.R."/>
            <person name="Cattolico R.A."/>
        </authorList>
    </citation>
    <scope>NUCLEOTIDE SEQUENCE</scope>
    <source>
        <strain evidence="4">CCMP291</strain>
    </source>
</reference>
<dbReference type="GO" id="GO:0006511">
    <property type="term" value="P:ubiquitin-dependent protein catabolic process"/>
    <property type="evidence" value="ECO:0007669"/>
    <property type="project" value="InterPro"/>
</dbReference>
<dbReference type="OrthoDB" id="120976at2759"/>
<dbReference type="InterPro" id="IPR001611">
    <property type="entry name" value="Leu-rich_rpt"/>
</dbReference>
<name>A0A0M0K4G0_9EUKA</name>
<evidence type="ECO:0000313" key="4">
    <source>
        <dbReference type="Proteomes" id="UP000037460"/>
    </source>
</evidence>
<feature type="region of interest" description="Disordered" evidence="2">
    <location>
        <begin position="1"/>
        <end position="31"/>
    </location>
</feature>
<dbReference type="Pfam" id="PF13516">
    <property type="entry name" value="LRR_6"/>
    <property type="match status" value="2"/>
</dbReference>
<dbReference type="SMART" id="SM00368">
    <property type="entry name" value="LRR_RI"/>
    <property type="match status" value="11"/>
</dbReference>
<dbReference type="PANTHER" id="PTHR24111:SF0">
    <property type="entry name" value="LEUCINE-RICH REPEAT-CONTAINING PROTEIN"/>
    <property type="match status" value="1"/>
</dbReference>
<dbReference type="InterPro" id="IPR011333">
    <property type="entry name" value="SKP1/BTB/POZ_sf"/>
</dbReference>
<evidence type="ECO:0000256" key="2">
    <source>
        <dbReference type="SAM" id="MobiDB-lite"/>
    </source>
</evidence>